<reference evidence="4" key="1">
    <citation type="journal article" date="2014" name="PLoS ONE">
        <title>The genome and linkage map of the northern pike (Esox lucius): conserved synteny revealed between the salmonid sister group and the Neoteleostei.</title>
        <authorList>
            <person name="Rondeau E.B."/>
            <person name="Minkley D.R."/>
            <person name="Leong J.S."/>
            <person name="Messmer A.M."/>
            <person name="Jantzen J.R."/>
            <person name="von Schalburg K.R."/>
            <person name="Lemon C."/>
            <person name="Bird N.H."/>
            <person name="Koop B.F."/>
        </authorList>
    </citation>
    <scope>NUCLEOTIDE SEQUENCE</scope>
</reference>
<dbReference type="Bgee" id="ENSELUG00000004959">
    <property type="expression patterns" value="Expressed in stomach and 14 other cell types or tissues"/>
</dbReference>
<reference evidence="3" key="4">
    <citation type="submission" date="2025-09" db="UniProtKB">
        <authorList>
            <consortium name="Ensembl"/>
        </authorList>
    </citation>
    <scope>IDENTIFICATION</scope>
</reference>
<dbReference type="Ensembl" id="ENSELUT00000013465.3">
    <property type="protein sequence ID" value="ENSELUP00000028403.2"/>
    <property type="gene ID" value="ENSELUG00000004959.3"/>
</dbReference>
<feature type="region of interest" description="Disordered" evidence="1">
    <location>
        <begin position="174"/>
        <end position="324"/>
    </location>
</feature>
<dbReference type="Pfam" id="PF16064">
    <property type="entry name" value="DUF4806"/>
    <property type="match status" value="1"/>
</dbReference>
<feature type="compositionally biased region" description="Low complexity" evidence="1">
    <location>
        <begin position="220"/>
        <end position="234"/>
    </location>
</feature>
<name>A0A3P8ZIW6_ESOLU</name>
<reference evidence="3" key="2">
    <citation type="submission" date="2020-02" db="EMBL/GenBank/DDBJ databases">
        <title>Esox lucius (northern pike) genome, fEsoLuc1, primary haplotype.</title>
        <authorList>
            <person name="Myers G."/>
            <person name="Karagic N."/>
            <person name="Meyer A."/>
            <person name="Pippel M."/>
            <person name="Reichard M."/>
            <person name="Winkler S."/>
            <person name="Tracey A."/>
            <person name="Sims Y."/>
            <person name="Howe K."/>
            <person name="Rhie A."/>
            <person name="Formenti G."/>
            <person name="Durbin R."/>
            <person name="Fedrigo O."/>
            <person name="Jarvis E.D."/>
        </authorList>
    </citation>
    <scope>NUCLEOTIDE SEQUENCE [LARGE SCALE GENOMIC DNA]</scope>
</reference>
<dbReference type="Proteomes" id="UP000265140">
    <property type="component" value="Chromosome 14"/>
</dbReference>
<sequence length="507" mass="56803">MNRKTEPVSLSTLRRRTRVDVQKRLNQIWTDLTDIDMTGTGVDDRVLSEDTAPPSSAAHAMPEVQVVTEDDMELEADFDDVYITLDENLLMPFHLIEFQASKDIAVVPVDWYDDGMVYWPSFKSTERVKRTAANEEKHEPNWPRYDVKVIRTCDNYKDAIRLMNQYQTGCNASKLQSEAEQEGELPEKRVRKPIHRFGDSDESEEEPENCDLASLRSPRPSNSAGVSVGASSPNQLHWQTPLSRRVPGSRVTTPQPGGNCLAPDHGAGLQHPSPPQLPAPAFNMRRVTQGTAIPPQLTPPPSPALNMRRTEEPSSSLAYRPTWRGGGMTDTIPCSAAEVHILSLLETIKQQQDQLVAKVNDLSSRLNSNPGPDVEMPDNIQFPLEQLEAVEAFEMFLKEPSNGPARQRVISSLATIGGQDVKRVTWNILARLFTDEVSHQINWKGVNNKKSFSRMATKILLFSAVRKNTATRSATDAEVTRHAIRWFNLAADRATRRRVLPQATQTE</sequence>
<dbReference type="PANTHER" id="PTHR34153:SF2">
    <property type="entry name" value="SI:CH211-262H13.3-RELATED"/>
    <property type="match status" value="1"/>
</dbReference>
<dbReference type="KEGG" id="els:105014806"/>
<evidence type="ECO:0000259" key="2">
    <source>
        <dbReference type="Pfam" id="PF16064"/>
    </source>
</evidence>
<protein>
    <recommendedName>
        <fullName evidence="2">DUF4806 domain-containing protein</fullName>
    </recommendedName>
</protein>
<feature type="compositionally biased region" description="Acidic residues" evidence="1">
    <location>
        <begin position="200"/>
        <end position="209"/>
    </location>
</feature>
<dbReference type="AlphaFoldDB" id="A0A3P8ZIW6"/>
<proteinExistence type="predicted"/>
<reference evidence="3" key="3">
    <citation type="submission" date="2025-08" db="UniProtKB">
        <authorList>
            <consortium name="Ensembl"/>
        </authorList>
    </citation>
    <scope>IDENTIFICATION</scope>
</reference>
<organism evidence="3 4">
    <name type="scientific">Esox lucius</name>
    <name type="common">Northern pike</name>
    <dbReference type="NCBI Taxonomy" id="8010"/>
    <lineage>
        <taxon>Eukaryota</taxon>
        <taxon>Metazoa</taxon>
        <taxon>Chordata</taxon>
        <taxon>Craniata</taxon>
        <taxon>Vertebrata</taxon>
        <taxon>Euteleostomi</taxon>
        <taxon>Actinopterygii</taxon>
        <taxon>Neopterygii</taxon>
        <taxon>Teleostei</taxon>
        <taxon>Protacanthopterygii</taxon>
        <taxon>Esociformes</taxon>
        <taxon>Esocidae</taxon>
        <taxon>Esox</taxon>
    </lineage>
</organism>
<dbReference type="OMA" id="EEPENCY"/>
<feature type="domain" description="DUF4806" evidence="2">
    <location>
        <begin position="378"/>
        <end position="456"/>
    </location>
</feature>
<evidence type="ECO:0000313" key="4">
    <source>
        <dbReference type="Proteomes" id="UP000265140"/>
    </source>
</evidence>
<evidence type="ECO:0000313" key="3">
    <source>
        <dbReference type="Ensembl" id="ENSELUP00000028403.2"/>
    </source>
</evidence>
<dbReference type="RefSeq" id="XP_019908785.3">
    <property type="nucleotide sequence ID" value="XM_020053226.3"/>
</dbReference>
<dbReference type="GeneTree" id="ENSGT00980000198928"/>
<dbReference type="GeneID" id="105014806"/>
<dbReference type="PANTHER" id="PTHR34153">
    <property type="entry name" value="SI:CH211-262H13.3-RELATED-RELATED"/>
    <property type="match status" value="1"/>
</dbReference>
<dbReference type="InParanoid" id="A0A3P8ZIW6"/>
<dbReference type="InterPro" id="IPR032071">
    <property type="entry name" value="DUF4806"/>
</dbReference>
<keyword evidence="4" id="KW-1185">Reference proteome</keyword>
<evidence type="ECO:0000256" key="1">
    <source>
        <dbReference type="SAM" id="MobiDB-lite"/>
    </source>
</evidence>
<accession>A0A3P8ZIW6</accession>
<dbReference type="RefSeq" id="XP_019908786.3">
    <property type="nucleotide sequence ID" value="XM_020053227.3"/>
</dbReference>